<dbReference type="Proteomes" id="UP001321473">
    <property type="component" value="Unassembled WGS sequence"/>
</dbReference>
<feature type="non-terminal residue" evidence="2">
    <location>
        <position position="1175"/>
    </location>
</feature>
<reference evidence="2 3" key="1">
    <citation type="journal article" date="2023" name="Arcadia Sci">
        <title>De novo assembly of a long-read Amblyomma americanum tick genome.</title>
        <authorList>
            <person name="Chou S."/>
            <person name="Poskanzer K.E."/>
            <person name="Rollins M."/>
            <person name="Thuy-Boun P.S."/>
        </authorList>
    </citation>
    <scope>NUCLEOTIDE SEQUENCE [LARGE SCALE GENOMIC DNA]</scope>
    <source>
        <strain evidence="2">F_SG_1</strain>
        <tissue evidence="2">Salivary glands</tissue>
    </source>
</reference>
<sequence length="1175" mass="122425">MAVTDASKSVPEFPDVASSSQALGYESQRSHYTGFTPNNSALVPVQGSLPSDFFITSQEDIEPSTNNLTPYDDQIPPVVAAFPAAALTWDGASIVMAVTDASKNDPEFPDVATSSQALGYESQQSHYTEFTSNNSALVPAQGSLPSDFFITSQEDIEPSTNNLTPYGDQTIPPVVAAFPAAALAWDGASIAKAVTDASKNVSEFPDVATSSQALGYESQQCHYTGFTSNNSALVPAQGSLPSDFFITSQEDIEPSTNNLTPYDGQTIPPVVAAFPAAALSGDGTSIAMAVTDASENDPEFPDVASSSQALGCKSQQSHYTEFKSNNSALVPAQGSLPSDFFITSQEDIEPSTNNLKPYDGQTIPPVVAAFPAAALSGDGASIAMAVTDASENVPEFPDVASSSQALGYESQQCHYTGFTSNNSALVPVQGSLPSDFFITSRGSRVPGRRLIITSTRDPEFPDVASSSQALGFKSQQSHCTEFTSNNSALVPAQGSLPSDFFITSQEDIEPSTNSLKPYDGQTIPPVVAAFPAAALSGDGASIAMAVTDASENVSEFSDVASSSQALGYQLQQCHYTGFTSNNSALVPAQGSLPSDFFITSQEDIEPSTNNVTPYDGQTIPPVVAAFPAAALSGDGTSIAMAVTDASKNVSEFPDVATSSQALGYESQQCHYTGFTSNNSALVPAQGSLPSDFFITSQEDIEPSTNNLTPYDGQTIPPVVAAFPAAALSGDGTSIAMAVTDASENDPEFSDVASSSQALGCKSQQSHYTEFTSNNSALVPAQGSLPSDFFITSQEAIEPSTNNLTPYDDQAIPPVVADFPAAALSGDGESIAMAVTDASEDVPEFPDVASSSQALGYESQRSHYAGFTSNNSALVPVQDSLPSDFFITTQEDIEPSTNNLTSYDDQIPPVVAAFPAAALTWDGASIAMAVTDASKNVPEFPDVASSSQALGCVSQRSHYTGFTSNNSALVPVQGSLPSDFFITSQEGIEPSTNNLTPYDDQIPPVVAAFPAAALTWDGASIAMAVTDASKNVPEFPDVATSSQALGYESQRSHYTGFTSNNSALVPAQGSLPSDFFITSQEDIEPSTNNLTPYDGQTIPPVVAAFPAAALSGDGTSIAMAVTDASENDPEFPDVASSSQALGYESQQSHYTEFTSNNSALVPAQGSLPSDFFITSQ</sequence>
<protein>
    <submittedName>
        <fullName evidence="2">Uncharacterized protein</fullName>
    </submittedName>
</protein>
<name>A0AAQ4DYY0_AMBAM</name>
<dbReference type="EMBL" id="JARKHS020025198">
    <property type="protein sequence ID" value="KAK8767670.1"/>
    <property type="molecule type" value="Genomic_DNA"/>
</dbReference>
<dbReference type="AlphaFoldDB" id="A0AAQ4DYY0"/>
<organism evidence="2 3">
    <name type="scientific">Amblyomma americanum</name>
    <name type="common">Lone star tick</name>
    <dbReference type="NCBI Taxonomy" id="6943"/>
    <lineage>
        <taxon>Eukaryota</taxon>
        <taxon>Metazoa</taxon>
        <taxon>Ecdysozoa</taxon>
        <taxon>Arthropoda</taxon>
        <taxon>Chelicerata</taxon>
        <taxon>Arachnida</taxon>
        <taxon>Acari</taxon>
        <taxon>Parasitiformes</taxon>
        <taxon>Ixodida</taxon>
        <taxon>Ixodoidea</taxon>
        <taxon>Ixodidae</taxon>
        <taxon>Amblyomminae</taxon>
        <taxon>Amblyomma</taxon>
    </lineage>
</organism>
<proteinExistence type="predicted"/>
<gene>
    <name evidence="2" type="ORF">V5799_005549</name>
</gene>
<keyword evidence="3" id="KW-1185">Reference proteome</keyword>
<evidence type="ECO:0000313" key="2">
    <source>
        <dbReference type="EMBL" id="KAK8767670.1"/>
    </source>
</evidence>
<evidence type="ECO:0000313" key="3">
    <source>
        <dbReference type="Proteomes" id="UP001321473"/>
    </source>
</evidence>
<feature type="region of interest" description="Disordered" evidence="1">
    <location>
        <begin position="1"/>
        <end position="21"/>
    </location>
</feature>
<comment type="caution">
    <text evidence="2">The sequence shown here is derived from an EMBL/GenBank/DDBJ whole genome shotgun (WGS) entry which is preliminary data.</text>
</comment>
<accession>A0AAQ4DYY0</accession>
<evidence type="ECO:0000256" key="1">
    <source>
        <dbReference type="SAM" id="MobiDB-lite"/>
    </source>
</evidence>